<dbReference type="Proteomes" id="UP001596074">
    <property type="component" value="Unassembled WGS sequence"/>
</dbReference>
<evidence type="ECO:0000313" key="2">
    <source>
        <dbReference type="Proteomes" id="UP001596074"/>
    </source>
</evidence>
<gene>
    <name evidence="1" type="ORF">ACFPZN_31680</name>
</gene>
<keyword evidence="2" id="KW-1185">Reference proteome</keyword>
<comment type="caution">
    <text evidence="1">The sequence shown here is derived from an EMBL/GenBank/DDBJ whole genome shotgun (WGS) entry which is preliminary data.</text>
</comment>
<sequence length="150" mass="15596">MSDELLARIRATFQAIDPVPGEVLAAARSALAWRVPGAMLAENSGDAPSAAGPGVRAGGDGTRSLTFTAPGLAIELEIGGTGRTREIVGRVAPPVAARVRVRHLALVPEQPTAEADRAGQFVLPDLPEGLVSLVFLLPDDTSVVTSWIRL</sequence>
<name>A0ABW1A8C2_9ACTN</name>
<dbReference type="EMBL" id="JBHSON010000051">
    <property type="protein sequence ID" value="MFC5750209.1"/>
    <property type="molecule type" value="Genomic_DNA"/>
</dbReference>
<proteinExistence type="predicted"/>
<protein>
    <submittedName>
        <fullName evidence="1">Uncharacterized protein</fullName>
    </submittedName>
</protein>
<organism evidence="1 2">
    <name type="scientific">Actinomadura rugatobispora</name>
    <dbReference type="NCBI Taxonomy" id="1994"/>
    <lineage>
        <taxon>Bacteria</taxon>
        <taxon>Bacillati</taxon>
        <taxon>Actinomycetota</taxon>
        <taxon>Actinomycetes</taxon>
        <taxon>Streptosporangiales</taxon>
        <taxon>Thermomonosporaceae</taxon>
        <taxon>Actinomadura</taxon>
    </lineage>
</organism>
<evidence type="ECO:0000313" key="1">
    <source>
        <dbReference type="EMBL" id="MFC5750209.1"/>
    </source>
</evidence>
<accession>A0ABW1A8C2</accession>
<reference evidence="2" key="1">
    <citation type="journal article" date="2019" name="Int. J. Syst. Evol. Microbiol.">
        <title>The Global Catalogue of Microorganisms (GCM) 10K type strain sequencing project: providing services to taxonomists for standard genome sequencing and annotation.</title>
        <authorList>
            <consortium name="The Broad Institute Genomics Platform"/>
            <consortium name="The Broad Institute Genome Sequencing Center for Infectious Disease"/>
            <person name="Wu L."/>
            <person name="Ma J."/>
        </authorList>
    </citation>
    <scope>NUCLEOTIDE SEQUENCE [LARGE SCALE GENOMIC DNA]</scope>
    <source>
        <strain evidence="2">KCTC 42087</strain>
    </source>
</reference>
<dbReference type="RefSeq" id="WP_378285945.1">
    <property type="nucleotide sequence ID" value="NZ_JBHSON010000051.1"/>
</dbReference>